<feature type="coiled-coil region" evidence="1">
    <location>
        <begin position="27"/>
        <end position="54"/>
    </location>
</feature>
<name>A0ABN7RE48_9BACT</name>
<comment type="caution">
    <text evidence="2">The sequence shown here is derived from an EMBL/GenBank/DDBJ whole genome shotgun (WGS) entry which is preliminary data.</text>
</comment>
<evidence type="ECO:0000256" key="1">
    <source>
        <dbReference type="SAM" id="Coils"/>
    </source>
</evidence>
<keyword evidence="1" id="KW-0175">Coiled coil</keyword>
<dbReference type="EMBL" id="CAJRAU010000005">
    <property type="protein sequence ID" value="CAG5071816.1"/>
    <property type="molecule type" value="Genomic_DNA"/>
</dbReference>
<evidence type="ECO:0000313" key="2">
    <source>
        <dbReference type="EMBL" id="CAG5071816.1"/>
    </source>
</evidence>
<dbReference type="Proteomes" id="UP000679725">
    <property type="component" value="Unassembled WGS sequence"/>
</dbReference>
<keyword evidence="3" id="KW-1185">Reference proteome</keyword>
<evidence type="ECO:0008006" key="4">
    <source>
        <dbReference type="Google" id="ProtNLM"/>
    </source>
</evidence>
<proteinExistence type="predicted"/>
<dbReference type="RefSeq" id="WP_215235092.1">
    <property type="nucleotide sequence ID" value="NZ_CAJRAU010000005.1"/>
</dbReference>
<protein>
    <recommendedName>
        <fullName evidence="4">YtxH domain-containing protein</fullName>
    </recommendedName>
</protein>
<gene>
    <name evidence="2" type="ORF">DYBT9623_03800</name>
</gene>
<sequence length="109" mass="11812">MGINSKHLATFILGAAAGVAAHKYLQTEEGEKLLEDLKTKANSLKAEAEGAFDKAPEYFEELKTKGSETLKGNFPDVETFLKDLYEKFVGNKSTGSTTTETTPIPDPIS</sequence>
<organism evidence="2 3">
    <name type="scientific">Dyadobacter linearis</name>
    <dbReference type="NCBI Taxonomy" id="2823330"/>
    <lineage>
        <taxon>Bacteria</taxon>
        <taxon>Pseudomonadati</taxon>
        <taxon>Bacteroidota</taxon>
        <taxon>Cytophagia</taxon>
        <taxon>Cytophagales</taxon>
        <taxon>Spirosomataceae</taxon>
        <taxon>Dyadobacter</taxon>
    </lineage>
</organism>
<accession>A0ABN7RE48</accession>
<evidence type="ECO:0000313" key="3">
    <source>
        <dbReference type="Proteomes" id="UP000679725"/>
    </source>
</evidence>
<reference evidence="2 3" key="1">
    <citation type="submission" date="2021-04" db="EMBL/GenBank/DDBJ databases">
        <authorList>
            <person name="Rodrigo-Torres L."/>
            <person name="Arahal R. D."/>
            <person name="Lucena T."/>
        </authorList>
    </citation>
    <scope>NUCLEOTIDE SEQUENCE [LARGE SCALE GENOMIC DNA]</scope>
    <source>
        <strain evidence="2 3">CECT 9623</strain>
    </source>
</reference>